<keyword evidence="1" id="KW-1133">Transmembrane helix</keyword>
<feature type="transmembrane region" description="Helical" evidence="1">
    <location>
        <begin position="52"/>
        <end position="70"/>
    </location>
</feature>
<gene>
    <name evidence="2" type="ORF">GCM10008967_32700</name>
</gene>
<evidence type="ECO:0000256" key="1">
    <source>
        <dbReference type="SAM" id="Phobius"/>
    </source>
</evidence>
<feature type="transmembrane region" description="Helical" evidence="1">
    <location>
        <begin position="12"/>
        <end position="32"/>
    </location>
</feature>
<sequence length="201" mass="22978">MHNGDKKLMYTASIGIIVFIICFTAALFLVPLKEIFIKPDYGYFFGSSGKSFIVASICIAVLGVSIMIMGWEMKSKLLKFVISFPICIASLIGLYYSIDDYYYIDPNGIVIDTLETTEERLLKWEDITELVHIYRKDQTGAPLPSELIIKLKDGEEILMELGPRQYSMRTSINSTVRKFGGESFVDFYDSEGNFIERKEYF</sequence>
<evidence type="ECO:0000313" key="2">
    <source>
        <dbReference type="EMBL" id="GAA0339792.1"/>
    </source>
</evidence>
<protein>
    <submittedName>
        <fullName evidence="2">Uncharacterized protein</fullName>
    </submittedName>
</protein>
<evidence type="ECO:0000313" key="3">
    <source>
        <dbReference type="Proteomes" id="UP001500782"/>
    </source>
</evidence>
<accession>A0ABP3G933</accession>
<dbReference type="RefSeq" id="WP_343801269.1">
    <property type="nucleotide sequence ID" value="NZ_BAAADJ010000057.1"/>
</dbReference>
<reference evidence="3" key="1">
    <citation type="journal article" date="2019" name="Int. J. Syst. Evol. Microbiol.">
        <title>The Global Catalogue of Microorganisms (GCM) 10K type strain sequencing project: providing services to taxonomists for standard genome sequencing and annotation.</title>
        <authorList>
            <consortium name="The Broad Institute Genomics Platform"/>
            <consortium name="The Broad Institute Genome Sequencing Center for Infectious Disease"/>
            <person name="Wu L."/>
            <person name="Ma J."/>
        </authorList>
    </citation>
    <scope>NUCLEOTIDE SEQUENCE [LARGE SCALE GENOMIC DNA]</scope>
    <source>
        <strain evidence="3">JCM 9731</strain>
    </source>
</reference>
<keyword evidence="3" id="KW-1185">Reference proteome</keyword>
<dbReference type="Proteomes" id="UP001500782">
    <property type="component" value="Unassembled WGS sequence"/>
</dbReference>
<keyword evidence="1" id="KW-0472">Membrane</keyword>
<comment type="caution">
    <text evidence="2">The sequence shown here is derived from an EMBL/GenBank/DDBJ whole genome shotgun (WGS) entry which is preliminary data.</text>
</comment>
<name>A0ABP3G933_9BACI</name>
<proteinExistence type="predicted"/>
<feature type="transmembrane region" description="Helical" evidence="1">
    <location>
        <begin position="77"/>
        <end position="98"/>
    </location>
</feature>
<keyword evidence="1" id="KW-0812">Transmembrane</keyword>
<organism evidence="2 3">
    <name type="scientific">Bacillus carboniphilus</name>
    <dbReference type="NCBI Taxonomy" id="86663"/>
    <lineage>
        <taxon>Bacteria</taxon>
        <taxon>Bacillati</taxon>
        <taxon>Bacillota</taxon>
        <taxon>Bacilli</taxon>
        <taxon>Bacillales</taxon>
        <taxon>Bacillaceae</taxon>
        <taxon>Bacillus</taxon>
    </lineage>
</organism>
<dbReference type="EMBL" id="BAAADJ010000057">
    <property type="protein sequence ID" value="GAA0339792.1"/>
    <property type="molecule type" value="Genomic_DNA"/>
</dbReference>